<dbReference type="EMBL" id="KN881832">
    <property type="protein sequence ID" value="KIY48564.1"/>
    <property type="molecule type" value="Genomic_DNA"/>
</dbReference>
<dbReference type="Pfam" id="PF00067">
    <property type="entry name" value="p450"/>
    <property type="match status" value="1"/>
</dbReference>
<sequence length="111" mass="12441">STYIILTSITLLVVVFLLSRRTSEEQYPPGPPALPIVGHLWQGLSIKEQGTYLEWSKTYGDVLCLRVPGSTIIVLNSHEAANDLLDKRGALYNDRPNFRSLELCVLLPFVE</sequence>
<feature type="non-terminal residue" evidence="9">
    <location>
        <position position="1"/>
    </location>
</feature>
<keyword evidence="4" id="KW-0479">Metal-binding</keyword>
<evidence type="ECO:0000256" key="3">
    <source>
        <dbReference type="ARBA" id="ARBA00022617"/>
    </source>
</evidence>
<dbReference type="OrthoDB" id="1055148at2759"/>
<keyword evidence="8" id="KW-0732">Signal</keyword>
<keyword evidence="3" id="KW-0349">Heme</keyword>
<organism evidence="9 10">
    <name type="scientific">Fistulina hepatica ATCC 64428</name>
    <dbReference type="NCBI Taxonomy" id="1128425"/>
    <lineage>
        <taxon>Eukaryota</taxon>
        <taxon>Fungi</taxon>
        <taxon>Dikarya</taxon>
        <taxon>Basidiomycota</taxon>
        <taxon>Agaricomycotina</taxon>
        <taxon>Agaricomycetes</taxon>
        <taxon>Agaricomycetidae</taxon>
        <taxon>Agaricales</taxon>
        <taxon>Fistulinaceae</taxon>
        <taxon>Fistulina</taxon>
    </lineage>
</organism>
<dbReference type="Proteomes" id="UP000054144">
    <property type="component" value="Unassembled WGS sequence"/>
</dbReference>
<dbReference type="Gene3D" id="1.10.630.10">
    <property type="entry name" value="Cytochrome P450"/>
    <property type="match status" value="1"/>
</dbReference>
<comment type="cofactor">
    <cofactor evidence="1">
        <name>heme</name>
        <dbReference type="ChEBI" id="CHEBI:30413"/>
    </cofactor>
</comment>
<keyword evidence="10" id="KW-1185">Reference proteome</keyword>
<dbReference type="PANTHER" id="PTHR46300">
    <property type="entry name" value="P450, PUTATIVE (EUROFUNG)-RELATED-RELATED"/>
    <property type="match status" value="1"/>
</dbReference>
<evidence type="ECO:0000256" key="8">
    <source>
        <dbReference type="SAM" id="SignalP"/>
    </source>
</evidence>
<feature type="signal peptide" evidence="8">
    <location>
        <begin position="1"/>
        <end position="25"/>
    </location>
</feature>
<keyword evidence="7" id="KW-0503">Monooxygenase</keyword>
<gene>
    <name evidence="9" type="ORF">FISHEDRAFT_43128</name>
</gene>
<dbReference type="GO" id="GO:0005506">
    <property type="term" value="F:iron ion binding"/>
    <property type="evidence" value="ECO:0007669"/>
    <property type="project" value="InterPro"/>
</dbReference>
<dbReference type="GO" id="GO:0016705">
    <property type="term" value="F:oxidoreductase activity, acting on paired donors, with incorporation or reduction of molecular oxygen"/>
    <property type="evidence" value="ECO:0007669"/>
    <property type="project" value="InterPro"/>
</dbReference>
<dbReference type="InterPro" id="IPR050364">
    <property type="entry name" value="Cytochrome_P450_fung"/>
</dbReference>
<evidence type="ECO:0008006" key="11">
    <source>
        <dbReference type="Google" id="ProtNLM"/>
    </source>
</evidence>
<evidence type="ECO:0000256" key="7">
    <source>
        <dbReference type="ARBA" id="ARBA00023033"/>
    </source>
</evidence>
<comment type="similarity">
    <text evidence="2">Belongs to the cytochrome P450 family.</text>
</comment>
<evidence type="ECO:0000256" key="4">
    <source>
        <dbReference type="ARBA" id="ARBA00022723"/>
    </source>
</evidence>
<dbReference type="SUPFAM" id="SSF48264">
    <property type="entry name" value="Cytochrome P450"/>
    <property type="match status" value="1"/>
</dbReference>
<protein>
    <recommendedName>
        <fullName evidence="11">Cytochrome P450</fullName>
    </recommendedName>
</protein>
<evidence type="ECO:0000256" key="1">
    <source>
        <dbReference type="ARBA" id="ARBA00001971"/>
    </source>
</evidence>
<reference evidence="9 10" key="1">
    <citation type="journal article" date="2015" name="Fungal Genet. Biol.">
        <title>Evolution of novel wood decay mechanisms in Agaricales revealed by the genome sequences of Fistulina hepatica and Cylindrobasidium torrendii.</title>
        <authorList>
            <person name="Floudas D."/>
            <person name="Held B.W."/>
            <person name="Riley R."/>
            <person name="Nagy L.G."/>
            <person name="Koehler G."/>
            <person name="Ransdell A.S."/>
            <person name="Younus H."/>
            <person name="Chow J."/>
            <person name="Chiniquy J."/>
            <person name="Lipzen A."/>
            <person name="Tritt A."/>
            <person name="Sun H."/>
            <person name="Haridas S."/>
            <person name="LaButti K."/>
            <person name="Ohm R.A."/>
            <person name="Kues U."/>
            <person name="Blanchette R.A."/>
            <person name="Grigoriev I.V."/>
            <person name="Minto R.E."/>
            <person name="Hibbett D.S."/>
        </authorList>
    </citation>
    <scope>NUCLEOTIDE SEQUENCE [LARGE SCALE GENOMIC DNA]</scope>
    <source>
        <strain evidence="9 10">ATCC 64428</strain>
    </source>
</reference>
<evidence type="ECO:0000313" key="9">
    <source>
        <dbReference type="EMBL" id="KIY48564.1"/>
    </source>
</evidence>
<dbReference type="GO" id="GO:0004497">
    <property type="term" value="F:monooxygenase activity"/>
    <property type="evidence" value="ECO:0007669"/>
    <property type="project" value="UniProtKB-KW"/>
</dbReference>
<feature type="chain" id="PRO_5002316111" description="Cytochrome P450" evidence="8">
    <location>
        <begin position="26"/>
        <end position="111"/>
    </location>
</feature>
<keyword evidence="6" id="KW-0408">Iron</keyword>
<keyword evidence="5" id="KW-0560">Oxidoreductase</keyword>
<evidence type="ECO:0000256" key="6">
    <source>
        <dbReference type="ARBA" id="ARBA00023004"/>
    </source>
</evidence>
<dbReference type="AlphaFoldDB" id="A0A0D7ADR7"/>
<evidence type="ECO:0000256" key="2">
    <source>
        <dbReference type="ARBA" id="ARBA00010617"/>
    </source>
</evidence>
<dbReference type="InterPro" id="IPR001128">
    <property type="entry name" value="Cyt_P450"/>
</dbReference>
<name>A0A0D7ADR7_9AGAR</name>
<dbReference type="InterPro" id="IPR036396">
    <property type="entry name" value="Cyt_P450_sf"/>
</dbReference>
<proteinExistence type="inferred from homology"/>
<accession>A0A0D7ADR7</accession>
<dbReference type="GO" id="GO:0020037">
    <property type="term" value="F:heme binding"/>
    <property type="evidence" value="ECO:0007669"/>
    <property type="project" value="InterPro"/>
</dbReference>
<evidence type="ECO:0000256" key="5">
    <source>
        <dbReference type="ARBA" id="ARBA00023002"/>
    </source>
</evidence>
<evidence type="ECO:0000313" key="10">
    <source>
        <dbReference type="Proteomes" id="UP000054144"/>
    </source>
</evidence>